<dbReference type="PRINTS" id="PR00320">
    <property type="entry name" value="GPROTEINBRPT"/>
</dbReference>
<protein>
    <submittedName>
        <fullName evidence="9">4646_t:CDS:1</fullName>
    </submittedName>
</protein>
<dbReference type="InterPro" id="IPR015943">
    <property type="entry name" value="WD40/YVTN_repeat-like_dom_sf"/>
</dbReference>
<feature type="repeat" description="WD" evidence="6">
    <location>
        <begin position="262"/>
        <end position="303"/>
    </location>
</feature>
<feature type="domain" description="WDR5-like beta-propeller" evidence="8">
    <location>
        <begin position="220"/>
        <end position="374"/>
    </location>
</feature>
<evidence type="ECO:0000256" key="3">
    <source>
        <dbReference type="ARBA" id="ARBA00023136"/>
    </source>
</evidence>
<evidence type="ECO:0000256" key="7">
    <source>
        <dbReference type="SAM" id="MobiDB-lite"/>
    </source>
</evidence>
<keyword evidence="3" id="KW-0472">Membrane</keyword>
<dbReference type="Gene3D" id="2.130.10.10">
    <property type="entry name" value="YVTN repeat-like/Quinoprotein amine dehydrogenase"/>
    <property type="match status" value="1"/>
</dbReference>
<dbReference type="SUPFAM" id="SSF50978">
    <property type="entry name" value="WD40 repeat-like"/>
    <property type="match status" value="1"/>
</dbReference>
<sequence>MPLIQQQAVEKFVKFTNTTAGRDKAYRSVQFFARFLVWCLSRKGYDKETIQRFNLLKNILGSSRKLFRFGKFVENLQNASKAYYNTEGFAKFTTVGKQISFSVYLFLDSLAWIHSTGAYKFNQIKRMNETSARFWFIDFLDITIPATVLGYIKWEDGLIGLAGLISSILERSAMTESNSYQQASNQDYCNGSSINGNTNGSTQNDSSKQKKPSYQLKYSLMGHKKPISSVKFSPDGKWLASSSADKTIKIWNAYTGQYQRTFEGHAQGISDVAWAIDSMSLCSGSDDTTIRIWHMNQDNAVKILRGHTNYVFSVNYNPQSSLIVSGSFDESVRIWDVRNGKCVKILPAHSDPVSAVHFNRDGTMIVSCGYDGLIFSVTGGKWIVSGSEDHCIYIWNLQSKEIVQKLEGHTDVVLTIACHPTKDIIASGAIGNDKTIKIWVDK</sequence>
<evidence type="ECO:0000256" key="6">
    <source>
        <dbReference type="PROSITE-ProRule" id="PRU00221"/>
    </source>
</evidence>
<evidence type="ECO:0000256" key="2">
    <source>
        <dbReference type="ARBA" id="ARBA00022737"/>
    </source>
</evidence>
<comment type="caution">
    <text evidence="9">The sequence shown here is derived from an EMBL/GenBank/DDBJ whole genome shotgun (WGS) entry which is preliminary data.</text>
</comment>
<evidence type="ECO:0000256" key="1">
    <source>
        <dbReference type="ARBA" id="ARBA00022574"/>
    </source>
</evidence>
<dbReference type="InterPro" id="IPR020472">
    <property type="entry name" value="WD40_PAC1"/>
</dbReference>
<evidence type="ECO:0000313" key="9">
    <source>
        <dbReference type="EMBL" id="CAG8503647.1"/>
    </source>
</evidence>
<dbReference type="Proteomes" id="UP000789706">
    <property type="component" value="Unassembled WGS sequence"/>
</dbReference>
<dbReference type="Pfam" id="PF00400">
    <property type="entry name" value="WD40"/>
    <property type="match status" value="2"/>
</dbReference>
<name>A0A9N8ZQQ2_9GLOM</name>
<comment type="subcellular location">
    <subcellularLocation>
        <location evidence="5">Peroxisome membrane</location>
    </subcellularLocation>
</comment>
<dbReference type="InterPro" id="IPR001680">
    <property type="entry name" value="WD40_rpt"/>
</dbReference>
<dbReference type="PANTHER" id="PTHR19848">
    <property type="entry name" value="WD40 REPEAT PROTEIN"/>
    <property type="match status" value="1"/>
</dbReference>
<dbReference type="EMBL" id="CAJVPK010000391">
    <property type="protein sequence ID" value="CAG8503647.1"/>
    <property type="molecule type" value="Genomic_DNA"/>
</dbReference>
<keyword evidence="10" id="KW-1185">Reference proteome</keyword>
<dbReference type="GO" id="GO:0016559">
    <property type="term" value="P:peroxisome fission"/>
    <property type="evidence" value="ECO:0007669"/>
    <property type="project" value="InterPro"/>
</dbReference>
<dbReference type="PROSITE" id="PS50294">
    <property type="entry name" value="WD_REPEATS_REGION"/>
    <property type="match status" value="3"/>
</dbReference>
<dbReference type="CDD" id="cd00200">
    <property type="entry name" value="WD40"/>
    <property type="match status" value="1"/>
</dbReference>
<feature type="repeat" description="WD" evidence="6">
    <location>
        <begin position="304"/>
        <end position="345"/>
    </location>
</feature>
<dbReference type="InterPro" id="IPR036322">
    <property type="entry name" value="WD40_repeat_dom_sf"/>
</dbReference>
<dbReference type="PROSITE" id="PS50082">
    <property type="entry name" value="WD_REPEATS_2"/>
    <property type="match status" value="5"/>
</dbReference>
<feature type="region of interest" description="Disordered" evidence="7">
    <location>
        <begin position="191"/>
        <end position="211"/>
    </location>
</feature>
<accession>A0A9N8ZQQ2</accession>
<dbReference type="OrthoDB" id="674604at2759"/>
<feature type="compositionally biased region" description="Low complexity" evidence="7">
    <location>
        <begin position="191"/>
        <end position="204"/>
    </location>
</feature>
<evidence type="ECO:0000259" key="8">
    <source>
        <dbReference type="Pfam" id="PF25175"/>
    </source>
</evidence>
<keyword evidence="1 6" id="KW-0853">WD repeat</keyword>
<dbReference type="SMART" id="SM00320">
    <property type="entry name" value="WD40"/>
    <property type="match status" value="5"/>
</dbReference>
<dbReference type="FunFam" id="2.130.10.10:FF:000228">
    <property type="entry name" value="COMPASS-like H3K4 histone methylase component WDR5A"/>
    <property type="match status" value="1"/>
</dbReference>
<dbReference type="AlphaFoldDB" id="A0A9N8ZQQ2"/>
<evidence type="ECO:0000313" key="10">
    <source>
        <dbReference type="Proteomes" id="UP000789706"/>
    </source>
</evidence>
<evidence type="ECO:0000256" key="4">
    <source>
        <dbReference type="ARBA" id="ARBA00023140"/>
    </source>
</evidence>
<proteinExistence type="predicted"/>
<feature type="repeat" description="WD" evidence="6">
    <location>
        <begin position="346"/>
        <end position="374"/>
    </location>
</feature>
<organism evidence="9 10">
    <name type="scientific">Diversispora eburnea</name>
    <dbReference type="NCBI Taxonomy" id="1213867"/>
    <lineage>
        <taxon>Eukaryota</taxon>
        <taxon>Fungi</taxon>
        <taxon>Fungi incertae sedis</taxon>
        <taxon>Mucoromycota</taxon>
        <taxon>Glomeromycotina</taxon>
        <taxon>Glomeromycetes</taxon>
        <taxon>Diversisporales</taxon>
        <taxon>Diversisporaceae</taxon>
        <taxon>Diversispora</taxon>
    </lineage>
</organism>
<reference evidence="9" key="1">
    <citation type="submission" date="2021-06" db="EMBL/GenBank/DDBJ databases">
        <authorList>
            <person name="Kallberg Y."/>
            <person name="Tangrot J."/>
            <person name="Rosling A."/>
        </authorList>
    </citation>
    <scope>NUCLEOTIDE SEQUENCE</scope>
    <source>
        <strain evidence="9">AZ414A</strain>
    </source>
</reference>
<dbReference type="InterPro" id="IPR019775">
    <property type="entry name" value="WD40_repeat_CS"/>
</dbReference>
<dbReference type="InterPro" id="IPR008733">
    <property type="entry name" value="PEX11"/>
</dbReference>
<dbReference type="GO" id="GO:0035097">
    <property type="term" value="C:histone methyltransferase complex"/>
    <property type="evidence" value="ECO:0007669"/>
    <property type="project" value="UniProtKB-ARBA"/>
</dbReference>
<dbReference type="InterPro" id="IPR059122">
    <property type="entry name" value="Beta-prop_WDR5-like"/>
</dbReference>
<dbReference type="PROSITE" id="PS00678">
    <property type="entry name" value="WD_REPEATS_1"/>
    <property type="match status" value="1"/>
</dbReference>
<evidence type="ECO:0000256" key="5">
    <source>
        <dbReference type="ARBA" id="ARBA00046271"/>
    </source>
</evidence>
<dbReference type="GO" id="GO:0005778">
    <property type="term" value="C:peroxisomal membrane"/>
    <property type="evidence" value="ECO:0007669"/>
    <property type="project" value="UniProtKB-SubCell"/>
</dbReference>
<dbReference type="PANTHER" id="PTHR19848:SF8">
    <property type="entry name" value="F-BOX AND WD REPEAT DOMAIN CONTAINING 7"/>
    <property type="match status" value="1"/>
</dbReference>
<gene>
    <name evidence="9" type="ORF">DEBURN_LOCUS4807</name>
</gene>
<keyword evidence="2" id="KW-0677">Repeat</keyword>
<feature type="repeat" description="WD" evidence="6">
    <location>
        <begin position="220"/>
        <end position="261"/>
    </location>
</feature>
<feature type="repeat" description="WD" evidence="6">
    <location>
        <begin position="380"/>
        <end position="405"/>
    </location>
</feature>
<keyword evidence="4" id="KW-0576">Peroxisome</keyword>
<dbReference type="Pfam" id="PF05648">
    <property type="entry name" value="PEX11"/>
    <property type="match status" value="2"/>
</dbReference>
<dbReference type="Pfam" id="PF25175">
    <property type="entry name" value="Beta-prop_WDR5"/>
    <property type="match status" value="1"/>
</dbReference>